<evidence type="ECO:0000259" key="4">
    <source>
        <dbReference type="PROSITE" id="PS51000"/>
    </source>
</evidence>
<dbReference type="PANTHER" id="PTHR30363:SF8">
    <property type="entry name" value="DEOXYRIBOSE OPERON REPRESSOR"/>
    <property type="match status" value="1"/>
</dbReference>
<dbReference type="InterPro" id="IPR036390">
    <property type="entry name" value="WH_DNA-bd_sf"/>
</dbReference>
<dbReference type="GO" id="GO:0003700">
    <property type="term" value="F:DNA-binding transcription factor activity"/>
    <property type="evidence" value="ECO:0007669"/>
    <property type="project" value="InterPro"/>
</dbReference>
<dbReference type="InterPro" id="IPR050313">
    <property type="entry name" value="Carb_Metab_HTH_regulators"/>
</dbReference>
<dbReference type="InterPro" id="IPR001034">
    <property type="entry name" value="DeoR_HTH"/>
</dbReference>
<dbReference type="Pfam" id="PF08220">
    <property type="entry name" value="HTH_DeoR"/>
    <property type="match status" value="1"/>
</dbReference>
<evidence type="ECO:0000313" key="5">
    <source>
        <dbReference type="EMBL" id="QIN81499.1"/>
    </source>
</evidence>
<dbReference type="Pfam" id="PF00455">
    <property type="entry name" value="DeoRC"/>
    <property type="match status" value="1"/>
</dbReference>
<keyword evidence="2" id="KW-0238">DNA-binding</keyword>
<dbReference type="RefSeq" id="WP_166172937.1">
    <property type="nucleotide sequence ID" value="NZ_CP045119.1"/>
</dbReference>
<reference evidence="5 6" key="1">
    <citation type="submission" date="2019-10" db="EMBL/GenBank/DDBJ databases">
        <title>Rubrobacter sp nov SCSIO 52090 isolated from a deep-sea sediment in the South China Sea.</title>
        <authorList>
            <person name="Chen R.W."/>
        </authorList>
    </citation>
    <scope>NUCLEOTIDE SEQUENCE [LARGE SCALE GENOMIC DNA]</scope>
    <source>
        <strain evidence="5 6">SCSIO 52909</strain>
    </source>
</reference>
<dbReference type="SMART" id="SM00420">
    <property type="entry name" value="HTH_DEOR"/>
    <property type="match status" value="1"/>
</dbReference>
<dbReference type="GO" id="GO:0003677">
    <property type="term" value="F:DNA binding"/>
    <property type="evidence" value="ECO:0007669"/>
    <property type="project" value="UniProtKB-KW"/>
</dbReference>
<dbReference type="InterPro" id="IPR018356">
    <property type="entry name" value="Tscrpt_reg_HTH_DeoR_CS"/>
</dbReference>
<dbReference type="InterPro" id="IPR037171">
    <property type="entry name" value="NagB/RpiA_transferase-like"/>
</dbReference>
<accession>A0A6G8Q506</accession>
<dbReference type="Proteomes" id="UP000501452">
    <property type="component" value="Chromosome"/>
</dbReference>
<evidence type="ECO:0000256" key="2">
    <source>
        <dbReference type="ARBA" id="ARBA00023125"/>
    </source>
</evidence>
<dbReference type="AlphaFoldDB" id="A0A6G8Q506"/>
<dbReference type="InterPro" id="IPR036388">
    <property type="entry name" value="WH-like_DNA-bd_sf"/>
</dbReference>
<name>A0A6G8Q506_9ACTN</name>
<dbReference type="PANTHER" id="PTHR30363">
    <property type="entry name" value="HTH-TYPE TRANSCRIPTIONAL REGULATOR SRLR-RELATED"/>
    <property type="match status" value="1"/>
</dbReference>
<dbReference type="SUPFAM" id="SSF46785">
    <property type="entry name" value="Winged helix' DNA-binding domain"/>
    <property type="match status" value="1"/>
</dbReference>
<keyword evidence="6" id="KW-1185">Reference proteome</keyword>
<sequence>MTGEGSGRGSVGRVAERQARVAEYVLEKGSVGIKDLTDLFGVSLITIHRDLDELERQGLLRKLRGHVTAQPTSRFDSSVRYRLRTATAEKEALARSAAAQVRPGDSVILDESTTALMAARLLPEKSPITVITNFVMAMNELHGLRGVDLIMLGGEYLPALEAFGGAVCEASLSVVRADVVLMSTSAVSDCFALHQDQEIMRGKRAMMNSAKRRILLVDHTKFDKVALHRLAHLSDFDLVIVDAKVSEAQIQELQENEIPFEIASL</sequence>
<dbReference type="SUPFAM" id="SSF100950">
    <property type="entry name" value="NagB/RpiA/CoA transferase-like"/>
    <property type="match status" value="1"/>
</dbReference>
<protein>
    <submittedName>
        <fullName evidence="5">DeoR family transcriptional regulator</fullName>
    </submittedName>
</protein>
<dbReference type="InterPro" id="IPR014036">
    <property type="entry name" value="DeoR-like_C"/>
</dbReference>
<dbReference type="PROSITE" id="PS00894">
    <property type="entry name" value="HTH_DEOR_1"/>
    <property type="match status" value="1"/>
</dbReference>
<dbReference type="Gene3D" id="1.10.10.10">
    <property type="entry name" value="Winged helix-like DNA-binding domain superfamily/Winged helix DNA-binding domain"/>
    <property type="match status" value="1"/>
</dbReference>
<keyword evidence="1" id="KW-0805">Transcription regulation</keyword>
<dbReference type="EMBL" id="CP045119">
    <property type="protein sequence ID" value="QIN81499.1"/>
    <property type="molecule type" value="Genomic_DNA"/>
</dbReference>
<evidence type="ECO:0000256" key="3">
    <source>
        <dbReference type="ARBA" id="ARBA00023163"/>
    </source>
</evidence>
<evidence type="ECO:0000313" key="6">
    <source>
        <dbReference type="Proteomes" id="UP000501452"/>
    </source>
</evidence>
<gene>
    <name evidence="5" type="ORF">GBA63_01790</name>
</gene>
<organism evidence="5 6">
    <name type="scientific">Rubrobacter tropicus</name>
    <dbReference type="NCBI Taxonomy" id="2653851"/>
    <lineage>
        <taxon>Bacteria</taxon>
        <taxon>Bacillati</taxon>
        <taxon>Actinomycetota</taxon>
        <taxon>Rubrobacteria</taxon>
        <taxon>Rubrobacterales</taxon>
        <taxon>Rubrobacteraceae</taxon>
        <taxon>Rubrobacter</taxon>
    </lineage>
</organism>
<evidence type="ECO:0000256" key="1">
    <source>
        <dbReference type="ARBA" id="ARBA00023015"/>
    </source>
</evidence>
<keyword evidence="3" id="KW-0804">Transcription</keyword>
<dbReference type="KEGG" id="rub:GBA63_01790"/>
<proteinExistence type="predicted"/>
<feature type="domain" description="HTH deoR-type" evidence="4">
    <location>
        <begin position="14"/>
        <end position="69"/>
    </location>
</feature>
<dbReference type="PROSITE" id="PS51000">
    <property type="entry name" value="HTH_DEOR_2"/>
    <property type="match status" value="1"/>
</dbReference>
<dbReference type="SMART" id="SM01134">
    <property type="entry name" value="DeoRC"/>
    <property type="match status" value="1"/>
</dbReference>